<feature type="region of interest" description="Disordered" evidence="1">
    <location>
        <begin position="192"/>
        <end position="215"/>
    </location>
</feature>
<organism evidence="2 3">
    <name type="scientific">Gonium pectorale</name>
    <name type="common">Green alga</name>
    <dbReference type="NCBI Taxonomy" id="33097"/>
    <lineage>
        <taxon>Eukaryota</taxon>
        <taxon>Viridiplantae</taxon>
        <taxon>Chlorophyta</taxon>
        <taxon>core chlorophytes</taxon>
        <taxon>Chlorophyceae</taxon>
        <taxon>CS clade</taxon>
        <taxon>Chlamydomonadales</taxon>
        <taxon>Volvocaceae</taxon>
        <taxon>Gonium</taxon>
    </lineage>
</organism>
<reference evidence="3" key="1">
    <citation type="journal article" date="2016" name="Nat. Commun.">
        <title>The Gonium pectorale genome demonstrates co-option of cell cycle regulation during the evolution of multicellularity.</title>
        <authorList>
            <person name="Hanschen E.R."/>
            <person name="Marriage T.N."/>
            <person name="Ferris P.J."/>
            <person name="Hamaji T."/>
            <person name="Toyoda A."/>
            <person name="Fujiyama A."/>
            <person name="Neme R."/>
            <person name="Noguchi H."/>
            <person name="Minakuchi Y."/>
            <person name="Suzuki M."/>
            <person name="Kawai-Toyooka H."/>
            <person name="Smith D.R."/>
            <person name="Sparks H."/>
            <person name="Anderson J."/>
            <person name="Bakaric R."/>
            <person name="Luria V."/>
            <person name="Karger A."/>
            <person name="Kirschner M.W."/>
            <person name="Durand P.M."/>
            <person name="Michod R.E."/>
            <person name="Nozaki H."/>
            <person name="Olson B.J."/>
        </authorList>
    </citation>
    <scope>NUCLEOTIDE SEQUENCE [LARGE SCALE GENOMIC DNA]</scope>
    <source>
        <strain evidence="3">NIES-2863</strain>
    </source>
</reference>
<evidence type="ECO:0000256" key="1">
    <source>
        <dbReference type="SAM" id="MobiDB-lite"/>
    </source>
</evidence>
<feature type="compositionally biased region" description="Basic and acidic residues" evidence="1">
    <location>
        <begin position="86"/>
        <end position="132"/>
    </location>
</feature>
<evidence type="ECO:0000313" key="2">
    <source>
        <dbReference type="EMBL" id="KXZ53677.1"/>
    </source>
</evidence>
<feature type="compositionally biased region" description="Low complexity" evidence="1">
    <location>
        <begin position="7"/>
        <end position="22"/>
    </location>
</feature>
<gene>
    <name evidence="2" type="ORF">GPECTOR_6g594</name>
</gene>
<dbReference type="AlphaFoldDB" id="A0A150GUX5"/>
<dbReference type="Proteomes" id="UP000075714">
    <property type="component" value="Unassembled WGS sequence"/>
</dbReference>
<accession>A0A150GUX5</accession>
<dbReference type="EMBL" id="LSYV01000007">
    <property type="protein sequence ID" value="KXZ53677.1"/>
    <property type="molecule type" value="Genomic_DNA"/>
</dbReference>
<feature type="region of interest" description="Disordered" evidence="1">
    <location>
        <begin position="1"/>
        <end position="22"/>
    </location>
</feature>
<keyword evidence="3" id="KW-1185">Reference proteome</keyword>
<protein>
    <submittedName>
        <fullName evidence="2">Uncharacterized protein</fullName>
    </submittedName>
</protein>
<sequence>MGQPSLAAAAAPEQAGAAEGAIAHDCPKTVPAAGQTAAAVAEKAPVNALFMPIAQRKQLQKQRQQEEAEAAERAAEAQRQVAAEQARLEQTRKEEQREQEKAERQRQRQEQRQLELERQRAEAGVDHIDLSETPKAPAPLNPFFQARKRVEAPADRLSGGSSVLAAGAGTGAGCEVPPLLDELASYLAVTYRQGSGGEEEQESEVWESGRNCLGA</sequence>
<evidence type="ECO:0000313" key="3">
    <source>
        <dbReference type="Proteomes" id="UP000075714"/>
    </source>
</evidence>
<proteinExistence type="predicted"/>
<name>A0A150GUX5_GONPE</name>
<feature type="compositionally biased region" description="Basic and acidic residues" evidence="1">
    <location>
        <begin position="63"/>
        <end position="76"/>
    </location>
</feature>
<comment type="caution">
    <text evidence="2">The sequence shown here is derived from an EMBL/GenBank/DDBJ whole genome shotgun (WGS) entry which is preliminary data.</text>
</comment>
<feature type="region of interest" description="Disordered" evidence="1">
    <location>
        <begin position="56"/>
        <end position="140"/>
    </location>
</feature>